<evidence type="ECO:0000259" key="7">
    <source>
        <dbReference type="Pfam" id="PF16822"/>
    </source>
</evidence>
<evidence type="ECO:0000256" key="2">
    <source>
        <dbReference type="ARBA" id="ARBA00005182"/>
    </source>
</evidence>
<evidence type="ECO:0000256" key="4">
    <source>
        <dbReference type="ARBA" id="ARBA00022729"/>
    </source>
</evidence>
<reference evidence="8 9" key="1">
    <citation type="submission" date="2017-05" db="EMBL/GenBank/DDBJ databases">
        <authorList>
            <person name="Varghese N."/>
            <person name="Submissions S."/>
        </authorList>
    </citation>
    <scope>NUCLEOTIDE SEQUENCE [LARGE SCALE GENOMIC DNA]</scope>
    <source>
        <strain evidence="8 9">DSM 100094</strain>
    </source>
</reference>
<evidence type="ECO:0000256" key="1">
    <source>
        <dbReference type="ARBA" id="ARBA00004418"/>
    </source>
</evidence>
<dbReference type="UniPathway" id="UPA00286"/>
<dbReference type="RefSeq" id="WP_185958613.1">
    <property type="nucleotide sequence ID" value="NZ_FXTK01000005.1"/>
</dbReference>
<accession>A0A521CVJ1</accession>
<keyword evidence="8" id="KW-0378">Hydrolase</keyword>
<dbReference type="InterPro" id="IPR027417">
    <property type="entry name" value="P-loop_NTPase"/>
</dbReference>
<dbReference type="Gene3D" id="3.40.50.300">
    <property type="entry name" value="P-loop containing nucleotide triphosphate hydrolases"/>
    <property type="match status" value="1"/>
</dbReference>
<evidence type="ECO:0000256" key="5">
    <source>
        <dbReference type="ARBA" id="ARBA00022764"/>
    </source>
</evidence>
<gene>
    <name evidence="8" type="ORF">SAMN06265221_105192</name>
</gene>
<keyword evidence="9" id="KW-1185">Reference proteome</keyword>
<dbReference type="GO" id="GO:0042597">
    <property type="term" value="C:periplasmic space"/>
    <property type="evidence" value="ECO:0007669"/>
    <property type="project" value="UniProtKB-SubCell"/>
</dbReference>
<feature type="domain" description="AlgX/AlgJ SGNH hydrolase-like" evidence="7">
    <location>
        <begin position="216"/>
        <end position="446"/>
    </location>
</feature>
<dbReference type="EMBL" id="FXTK01000005">
    <property type="protein sequence ID" value="SMO63474.1"/>
    <property type="molecule type" value="Genomic_DNA"/>
</dbReference>
<proteinExistence type="predicted"/>
<sequence length="505" mass="57035">MTYTYAFIISHMHGGAGPLQEYLNRQSGTCIRGANAGALFSLSRMAANLQASQRFADTAAASGSPWHGADRMQIEEFIAQTVSGFVHHVLTPPTGTRLTGFSETRHLMPEPQLFEYLDFLRTYFPGALLIFQTRDPDDLPADGNPDISAIRRAQASFRSYAEQHPQSCISLQHEEWAGNPDRLQPLLAKLGLTADTPPEQAPAWNGPPPGTVENGVMVGKDGWLFLWSGSNDVHRYYTDSGYFTDRDAQDWADLLNTRRTRIAALGATYRHLTVPDKISVYRDHLPRSLPHPDRHPVRQIAALVDAHFNLDILNDLRRGTAAQPIFYKTDTHWNHEGCLIAYQRLCASLDVTPQVFPTHSRPAREMVLDLGNKFQPPIQENARFLPVLRHARRVGDNEMVRYNEAEGFAKGTPRFVGCHIRTLNESPTARPETVVLFGDSFSEFRPHLLTAMLAETYREVHFVWSTSLDYDFIARIRPQIVITEIAERFVKKLPIDDFHVPMDEP</sequence>
<comment type="pathway">
    <text evidence="2">Glycan biosynthesis; alginate biosynthesis.</text>
</comment>
<dbReference type="GO" id="GO:0016740">
    <property type="term" value="F:transferase activity"/>
    <property type="evidence" value="ECO:0007669"/>
    <property type="project" value="UniProtKB-KW"/>
</dbReference>
<comment type="subcellular location">
    <subcellularLocation>
        <location evidence="1">Periplasm</location>
    </subcellularLocation>
</comment>
<organism evidence="8 9">
    <name type="scientific">Paracoccus laeviglucosivorans</name>
    <dbReference type="NCBI Taxonomy" id="1197861"/>
    <lineage>
        <taxon>Bacteria</taxon>
        <taxon>Pseudomonadati</taxon>
        <taxon>Pseudomonadota</taxon>
        <taxon>Alphaproteobacteria</taxon>
        <taxon>Rhodobacterales</taxon>
        <taxon>Paracoccaceae</taxon>
        <taxon>Paracoccus</taxon>
    </lineage>
</organism>
<keyword evidence="3 8" id="KW-0808">Transferase</keyword>
<dbReference type="InterPro" id="IPR031811">
    <property type="entry name" value="ALGX/ALGJ_SGNH-like"/>
</dbReference>
<evidence type="ECO:0000256" key="3">
    <source>
        <dbReference type="ARBA" id="ARBA00022679"/>
    </source>
</evidence>
<dbReference type="GO" id="GO:0042121">
    <property type="term" value="P:alginic acid biosynthetic process"/>
    <property type="evidence" value="ECO:0007669"/>
    <property type="project" value="UniProtKB-UniPathway"/>
</dbReference>
<keyword evidence="6" id="KW-0016">Alginate biosynthesis</keyword>
<keyword evidence="5" id="KW-0574">Periplasm</keyword>
<dbReference type="AlphaFoldDB" id="A0A521CVJ1"/>
<dbReference type="GO" id="GO:0016787">
    <property type="term" value="F:hydrolase activity"/>
    <property type="evidence" value="ECO:0007669"/>
    <property type="project" value="UniProtKB-KW"/>
</dbReference>
<evidence type="ECO:0000313" key="9">
    <source>
        <dbReference type="Proteomes" id="UP000319014"/>
    </source>
</evidence>
<name>A0A521CVJ1_9RHOB</name>
<evidence type="ECO:0000313" key="8">
    <source>
        <dbReference type="EMBL" id="SMO63474.1"/>
    </source>
</evidence>
<evidence type="ECO:0000256" key="6">
    <source>
        <dbReference type="ARBA" id="ARBA00022841"/>
    </source>
</evidence>
<dbReference type="Pfam" id="PF16822">
    <property type="entry name" value="ALGX"/>
    <property type="match status" value="1"/>
</dbReference>
<protein>
    <submittedName>
        <fullName evidence="8">SGNH hydrolase-like domain-containing protein, acetyltransferase AlgX</fullName>
    </submittedName>
</protein>
<keyword evidence="4" id="KW-0732">Signal</keyword>
<dbReference type="Proteomes" id="UP000319014">
    <property type="component" value="Unassembled WGS sequence"/>
</dbReference>